<name>A0A1H5Y2R5_9BACT</name>
<gene>
    <name evidence="8" type="ORF">SAMN05421819_2085</name>
</gene>
<comment type="similarity">
    <text evidence="2">Belongs to the chromate ion transporter (CHR) (TC 2.A.51) family.</text>
</comment>
<dbReference type="EMBL" id="FNVA01000003">
    <property type="protein sequence ID" value="SEG18095.1"/>
    <property type="molecule type" value="Genomic_DNA"/>
</dbReference>
<dbReference type="Pfam" id="PF02417">
    <property type="entry name" value="Chromate_transp"/>
    <property type="match status" value="2"/>
</dbReference>
<evidence type="ECO:0000313" key="9">
    <source>
        <dbReference type="Proteomes" id="UP000236728"/>
    </source>
</evidence>
<sequence length="411" mass="41451">MPPENHPSSAPRQSATAVFLAFLRLGCTSFGGPVAHLGYFQREFVERRAWVSADAYAELVALSQSLPGPASSQVGFGIGMLTAGMPGALAAWVGFTGPSAALMLAFAFGHAALRGPHAMAALHGLQLVAVAVVAQAVLAMQKKLSPDAVRMGIAAVAAALALWRPAGVGTLAVLVVGAAAGRALLQGKVAEPAAAVSGLCLSRRVGGVALGTFAVLLLAATLAAKGNVLSARTLAAAFYRTGALVFGGGHVVLPLLQNAVVAKGWIGQDAYLAGYGAAQALPGPLFSFAAYVGAAAQPAAHPLLDGLLALVCLFLPGLLLITAALPFWGAIRSRASLRSALAGINAAMVGVLFAAMVHPVWTESVHSFVDVGVAGGVFAVLTLTRMPAWAIVLCVGGLSWAASLLPAGIRP</sequence>
<keyword evidence="3" id="KW-1003">Cell membrane</keyword>
<evidence type="ECO:0000256" key="2">
    <source>
        <dbReference type="ARBA" id="ARBA00005262"/>
    </source>
</evidence>
<dbReference type="InterPro" id="IPR014047">
    <property type="entry name" value="Chr_Tranpt_l_chain"/>
</dbReference>
<evidence type="ECO:0000256" key="1">
    <source>
        <dbReference type="ARBA" id="ARBA00004651"/>
    </source>
</evidence>
<keyword evidence="6 7" id="KW-0472">Membrane</keyword>
<evidence type="ECO:0000256" key="5">
    <source>
        <dbReference type="ARBA" id="ARBA00022989"/>
    </source>
</evidence>
<feature type="transmembrane region" description="Helical" evidence="7">
    <location>
        <begin position="120"/>
        <end position="140"/>
    </location>
</feature>
<evidence type="ECO:0000256" key="3">
    <source>
        <dbReference type="ARBA" id="ARBA00022475"/>
    </source>
</evidence>
<feature type="transmembrane region" description="Helical" evidence="7">
    <location>
        <begin position="236"/>
        <end position="256"/>
    </location>
</feature>
<evidence type="ECO:0000313" key="8">
    <source>
        <dbReference type="EMBL" id="SEG18095.1"/>
    </source>
</evidence>
<reference evidence="8 9" key="1">
    <citation type="submission" date="2016-10" db="EMBL/GenBank/DDBJ databases">
        <authorList>
            <person name="de Groot N.N."/>
        </authorList>
    </citation>
    <scope>NUCLEOTIDE SEQUENCE [LARGE SCALE GENOMIC DNA]</scope>
    <source>
        <strain evidence="8 9">DSM 22489</strain>
    </source>
</reference>
<proteinExistence type="inferred from homology"/>
<dbReference type="Proteomes" id="UP000236728">
    <property type="component" value="Unassembled WGS sequence"/>
</dbReference>
<dbReference type="PANTHER" id="PTHR33567">
    <property type="entry name" value="CHROMATE ION TRANSPORTER (EUROFUNG)"/>
    <property type="match status" value="1"/>
</dbReference>
<keyword evidence="9" id="KW-1185">Reference proteome</keyword>
<dbReference type="OrthoDB" id="9788907at2"/>
<feature type="transmembrane region" description="Helical" evidence="7">
    <location>
        <begin position="152"/>
        <end position="185"/>
    </location>
</feature>
<feature type="transmembrane region" description="Helical" evidence="7">
    <location>
        <begin position="205"/>
        <end position="224"/>
    </location>
</feature>
<feature type="transmembrane region" description="Helical" evidence="7">
    <location>
        <begin position="307"/>
        <end position="328"/>
    </location>
</feature>
<dbReference type="GO" id="GO:0015109">
    <property type="term" value="F:chromate transmembrane transporter activity"/>
    <property type="evidence" value="ECO:0007669"/>
    <property type="project" value="InterPro"/>
</dbReference>
<evidence type="ECO:0000256" key="6">
    <source>
        <dbReference type="ARBA" id="ARBA00023136"/>
    </source>
</evidence>
<evidence type="ECO:0000256" key="4">
    <source>
        <dbReference type="ARBA" id="ARBA00022692"/>
    </source>
</evidence>
<dbReference type="GO" id="GO:0005886">
    <property type="term" value="C:plasma membrane"/>
    <property type="evidence" value="ECO:0007669"/>
    <property type="project" value="UniProtKB-SubCell"/>
</dbReference>
<keyword evidence="5 7" id="KW-1133">Transmembrane helix</keyword>
<protein>
    <submittedName>
        <fullName evidence="8">Chromate transporter</fullName>
    </submittedName>
</protein>
<keyword evidence="4 7" id="KW-0812">Transmembrane</keyword>
<feature type="transmembrane region" description="Helical" evidence="7">
    <location>
        <begin position="390"/>
        <end position="409"/>
    </location>
</feature>
<feature type="transmembrane region" description="Helical" evidence="7">
    <location>
        <begin position="89"/>
        <end position="108"/>
    </location>
</feature>
<feature type="transmembrane region" description="Helical" evidence="7">
    <location>
        <begin position="340"/>
        <end position="361"/>
    </location>
</feature>
<dbReference type="NCBIfam" id="TIGR00937">
    <property type="entry name" value="2A51"/>
    <property type="match status" value="1"/>
</dbReference>
<evidence type="ECO:0000256" key="7">
    <source>
        <dbReference type="SAM" id="Phobius"/>
    </source>
</evidence>
<accession>A0A1H5Y2R5</accession>
<dbReference type="InterPro" id="IPR003370">
    <property type="entry name" value="Chromate_transpt"/>
</dbReference>
<dbReference type="PIRSF" id="PIRSF004810">
    <property type="entry name" value="ChrA"/>
    <property type="match status" value="1"/>
</dbReference>
<dbReference type="AlphaFoldDB" id="A0A1H5Y2R5"/>
<organism evidence="8 9">
    <name type="scientific">Bryocella elongata</name>
    <dbReference type="NCBI Taxonomy" id="863522"/>
    <lineage>
        <taxon>Bacteria</taxon>
        <taxon>Pseudomonadati</taxon>
        <taxon>Acidobacteriota</taxon>
        <taxon>Terriglobia</taxon>
        <taxon>Terriglobales</taxon>
        <taxon>Acidobacteriaceae</taxon>
        <taxon>Bryocella</taxon>
    </lineage>
</organism>
<dbReference type="RefSeq" id="WP_103932986.1">
    <property type="nucleotide sequence ID" value="NZ_FNVA01000003.1"/>
</dbReference>
<dbReference type="PANTHER" id="PTHR33567:SF3">
    <property type="entry name" value="CHROMATE ION TRANSPORTER (EUROFUNG)"/>
    <property type="match status" value="1"/>
</dbReference>
<comment type="subcellular location">
    <subcellularLocation>
        <location evidence="1">Cell membrane</location>
        <topology evidence="1">Multi-pass membrane protein</topology>
    </subcellularLocation>
</comment>